<dbReference type="PANTHER" id="PTHR42901">
    <property type="entry name" value="ALCOHOL DEHYDROGENASE"/>
    <property type="match status" value="1"/>
</dbReference>
<comment type="similarity">
    <text evidence="1">Belongs to the short-chain dehydrogenases/reductases (SDR) family.</text>
</comment>
<keyword evidence="2" id="KW-0560">Oxidoreductase</keyword>
<evidence type="ECO:0000256" key="2">
    <source>
        <dbReference type="ARBA" id="ARBA00023002"/>
    </source>
</evidence>
<dbReference type="Proteomes" id="UP001500280">
    <property type="component" value="Unassembled WGS sequence"/>
</dbReference>
<protein>
    <submittedName>
        <fullName evidence="3">SDR family NAD(P)-dependent oxidoreductase</fullName>
    </submittedName>
</protein>
<dbReference type="InterPro" id="IPR036291">
    <property type="entry name" value="NAD(P)-bd_dom_sf"/>
</dbReference>
<dbReference type="SUPFAM" id="SSF51735">
    <property type="entry name" value="NAD(P)-binding Rossmann-fold domains"/>
    <property type="match status" value="1"/>
</dbReference>
<keyword evidence="4" id="KW-1185">Reference proteome</keyword>
<evidence type="ECO:0000313" key="3">
    <source>
        <dbReference type="EMBL" id="GAA1705665.1"/>
    </source>
</evidence>
<sequence>MVTGASSGIGAATARRLAKDGFEVIAAARRLDRTEALAKEIDGRAVQCDVTSADDVAALAATVGDRLDLLVNNAGGAFGAEPVADADLDAWRRMYEVNVIGVAAVTKSLLPALIAGQGTIIVMGSTAGQVAYENGGGYVAAKHATKAVVDTLRLELFDQPVRVSEIAPGMVKSEGFALTRFEGDQAKADAVYAGVAEPLTSDDIADIVSWVASRPPHVNLDRITVRPRAQAAQHKVHRVQ</sequence>
<comment type="caution">
    <text evidence="3">The sequence shown here is derived from an EMBL/GenBank/DDBJ whole genome shotgun (WGS) entry which is preliminary data.</text>
</comment>
<accession>A0ABP4UL91</accession>
<dbReference type="PANTHER" id="PTHR42901:SF1">
    <property type="entry name" value="ALCOHOL DEHYDROGENASE"/>
    <property type="match status" value="1"/>
</dbReference>
<dbReference type="Pfam" id="PF00106">
    <property type="entry name" value="adh_short"/>
    <property type="match status" value="1"/>
</dbReference>
<name>A0ABP4UL91_9ACTN</name>
<dbReference type="InterPro" id="IPR002347">
    <property type="entry name" value="SDR_fam"/>
</dbReference>
<dbReference type="Gene3D" id="3.40.50.720">
    <property type="entry name" value="NAD(P)-binding Rossmann-like Domain"/>
    <property type="match status" value="1"/>
</dbReference>
<proteinExistence type="inferred from homology"/>
<evidence type="ECO:0000256" key="1">
    <source>
        <dbReference type="ARBA" id="ARBA00006484"/>
    </source>
</evidence>
<organism evidence="3 4">
    <name type="scientific">Kribbella yunnanensis</name>
    <dbReference type="NCBI Taxonomy" id="190194"/>
    <lineage>
        <taxon>Bacteria</taxon>
        <taxon>Bacillati</taxon>
        <taxon>Actinomycetota</taxon>
        <taxon>Actinomycetes</taxon>
        <taxon>Propionibacteriales</taxon>
        <taxon>Kribbellaceae</taxon>
        <taxon>Kribbella</taxon>
    </lineage>
</organism>
<dbReference type="PRINTS" id="PR00081">
    <property type="entry name" value="GDHRDH"/>
</dbReference>
<dbReference type="PROSITE" id="PS00061">
    <property type="entry name" value="ADH_SHORT"/>
    <property type="match status" value="1"/>
</dbReference>
<reference evidence="4" key="1">
    <citation type="journal article" date="2019" name="Int. J. Syst. Evol. Microbiol.">
        <title>The Global Catalogue of Microorganisms (GCM) 10K type strain sequencing project: providing services to taxonomists for standard genome sequencing and annotation.</title>
        <authorList>
            <consortium name="The Broad Institute Genomics Platform"/>
            <consortium name="The Broad Institute Genome Sequencing Center for Infectious Disease"/>
            <person name="Wu L."/>
            <person name="Ma J."/>
        </authorList>
    </citation>
    <scope>NUCLEOTIDE SEQUENCE [LARGE SCALE GENOMIC DNA]</scope>
    <source>
        <strain evidence="4">JCM 14307</strain>
    </source>
</reference>
<evidence type="ECO:0000313" key="4">
    <source>
        <dbReference type="Proteomes" id="UP001500280"/>
    </source>
</evidence>
<dbReference type="InterPro" id="IPR020904">
    <property type="entry name" value="Sc_DH/Rdtase_CS"/>
</dbReference>
<gene>
    <name evidence="3" type="ORF">GCM10009745_61730</name>
</gene>
<dbReference type="EMBL" id="BAAANF010000020">
    <property type="protein sequence ID" value="GAA1705665.1"/>
    <property type="molecule type" value="Genomic_DNA"/>
</dbReference>